<dbReference type="Proteomes" id="UP000248536">
    <property type="component" value="Chromosome"/>
</dbReference>
<dbReference type="RefSeq" id="WP_112378475.1">
    <property type="nucleotide sequence ID" value="NZ_CP030104.1"/>
</dbReference>
<dbReference type="EMBL" id="CP030104">
    <property type="protein sequence ID" value="AWX45053.1"/>
    <property type="molecule type" value="Genomic_DNA"/>
</dbReference>
<dbReference type="KEGG" id="spon:HME9304_02061"/>
<sequence length="118" mass="14067">MKRSFENSLEVLELAEKELLYEKLVLQIKKDFDRANTKLNFPSNILPSDLVKILHEKIYFLLLEKFQECLNLLYMVDVSERDIKKIKSSDAVDVSAEVCFLLLKREWQKVWFKYKFGS</sequence>
<proteinExistence type="predicted"/>
<dbReference type="OrthoDB" id="1120195at2"/>
<accession>A0A2Z4LTF3</accession>
<evidence type="ECO:0000313" key="1">
    <source>
        <dbReference type="EMBL" id="AWX45053.1"/>
    </source>
</evidence>
<reference evidence="1 2" key="1">
    <citation type="submission" date="2018-06" db="EMBL/GenBank/DDBJ databases">
        <title>Spongiibacterium sp. HME9304 Genome sequencing and assembly.</title>
        <authorList>
            <person name="Kang H."/>
            <person name="Kim H."/>
            <person name="Joh K."/>
        </authorList>
    </citation>
    <scope>NUCLEOTIDE SEQUENCE [LARGE SCALE GENOMIC DNA]</scope>
    <source>
        <strain evidence="1 2">HME9304</strain>
    </source>
</reference>
<protein>
    <submittedName>
        <fullName evidence="1">Uncharacterized protein</fullName>
    </submittedName>
</protein>
<gene>
    <name evidence="1" type="ORF">HME9304_02061</name>
</gene>
<dbReference type="AlphaFoldDB" id="A0A2Z4LTF3"/>
<keyword evidence="2" id="KW-1185">Reference proteome</keyword>
<name>A0A2Z4LTF3_9FLAO</name>
<evidence type="ECO:0000313" key="2">
    <source>
        <dbReference type="Proteomes" id="UP000248536"/>
    </source>
</evidence>
<organism evidence="1 2">
    <name type="scientific">Flagellimonas maritima</name>
    <dbReference type="NCBI Taxonomy" id="1383885"/>
    <lineage>
        <taxon>Bacteria</taxon>
        <taxon>Pseudomonadati</taxon>
        <taxon>Bacteroidota</taxon>
        <taxon>Flavobacteriia</taxon>
        <taxon>Flavobacteriales</taxon>
        <taxon>Flavobacteriaceae</taxon>
        <taxon>Flagellimonas</taxon>
    </lineage>
</organism>